<feature type="domain" description="Peptidase C51" evidence="2">
    <location>
        <begin position="41"/>
        <end position="127"/>
    </location>
</feature>
<dbReference type="InterPro" id="IPR007921">
    <property type="entry name" value="CHAP_dom"/>
</dbReference>
<feature type="compositionally biased region" description="Polar residues" evidence="1">
    <location>
        <begin position="160"/>
        <end position="175"/>
    </location>
</feature>
<dbReference type="OrthoDB" id="5124837at2"/>
<name>A0A1H5TB88_9ACTN</name>
<evidence type="ECO:0000313" key="4">
    <source>
        <dbReference type="Proteomes" id="UP000236723"/>
    </source>
</evidence>
<dbReference type="Pfam" id="PF05257">
    <property type="entry name" value="CHAP"/>
    <property type="match status" value="1"/>
</dbReference>
<dbReference type="RefSeq" id="WP_103935952.1">
    <property type="nucleotide sequence ID" value="NZ_FNVO01000001.1"/>
</dbReference>
<organism evidence="3 4">
    <name type="scientific">Thermomonospora echinospora</name>
    <dbReference type="NCBI Taxonomy" id="1992"/>
    <lineage>
        <taxon>Bacteria</taxon>
        <taxon>Bacillati</taxon>
        <taxon>Actinomycetota</taxon>
        <taxon>Actinomycetes</taxon>
        <taxon>Streptosporangiales</taxon>
        <taxon>Thermomonosporaceae</taxon>
        <taxon>Thermomonospora</taxon>
    </lineage>
</organism>
<proteinExistence type="predicted"/>
<reference evidence="4" key="1">
    <citation type="submission" date="2016-10" db="EMBL/GenBank/DDBJ databases">
        <authorList>
            <person name="Varghese N."/>
            <person name="Submissions S."/>
        </authorList>
    </citation>
    <scope>NUCLEOTIDE SEQUENCE [LARGE SCALE GENOMIC DNA]</scope>
    <source>
        <strain evidence="4">DSM 43163</strain>
    </source>
</reference>
<dbReference type="InterPro" id="IPR038765">
    <property type="entry name" value="Papain-like_cys_pep_sf"/>
</dbReference>
<dbReference type="Proteomes" id="UP000236723">
    <property type="component" value="Unassembled WGS sequence"/>
</dbReference>
<sequence>MDPIGEKLLDIAKTELGYREKSGGYTKYGDWYGKNVDNNSYFKNAPWCDMFLAWAADKAGVADWAGQFAYTPFHAKWFREEGAWGTKPKPGAIIFFDWSGSKSLDAIDHVGIVEKVEGKTIHTIEGNVDGVHLKRKERTAGTIVGYGYPAKVVVPGRTVESVTSGATRDTEQGTGQEHVPGHAAPGSSTDRGAPADHGMPGTATRDVGPRGQDVSSDQPISALDVLTIVILGSVALAVGKAVLTRVPAGLPASSPVRFRKRGRHHRTPVALPVGVTPADLAAADSSTAPMRAVTAAVAAEAEDREFWSQVSHLREDDDLAYWGSMAENGEKAEKAEEGAAAR</sequence>
<evidence type="ECO:0000313" key="3">
    <source>
        <dbReference type="EMBL" id="SEF59331.1"/>
    </source>
</evidence>
<accession>A0A1H5TB88</accession>
<dbReference type="SUPFAM" id="SSF54001">
    <property type="entry name" value="Cysteine proteinases"/>
    <property type="match status" value="1"/>
</dbReference>
<dbReference type="AlphaFoldDB" id="A0A1H5TB88"/>
<dbReference type="EMBL" id="FNVO01000001">
    <property type="protein sequence ID" value="SEF59331.1"/>
    <property type="molecule type" value="Genomic_DNA"/>
</dbReference>
<feature type="region of interest" description="Disordered" evidence="1">
    <location>
        <begin position="160"/>
        <end position="216"/>
    </location>
</feature>
<gene>
    <name evidence="3" type="ORF">SAMN04489712_101532</name>
</gene>
<dbReference type="Gene3D" id="3.90.1720.10">
    <property type="entry name" value="endopeptidase domain like (from Nostoc punctiforme)"/>
    <property type="match status" value="1"/>
</dbReference>
<keyword evidence="4" id="KW-1185">Reference proteome</keyword>
<protein>
    <submittedName>
        <fullName evidence="3">CHAP domain-containing protein</fullName>
    </submittedName>
</protein>
<evidence type="ECO:0000259" key="2">
    <source>
        <dbReference type="Pfam" id="PF05257"/>
    </source>
</evidence>
<evidence type="ECO:0000256" key="1">
    <source>
        <dbReference type="SAM" id="MobiDB-lite"/>
    </source>
</evidence>